<keyword evidence="1" id="KW-0560">Oxidoreductase</keyword>
<dbReference type="EMBL" id="BAFO02000034">
    <property type="protein sequence ID" value="GAD87352.1"/>
    <property type="molecule type" value="Genomic_DNA"/>
</dbReference>
<dbReference type="InterPro" id="IPR011251">
    <property type="entry name" value="Luciferase-like_dom"/>
</dbReference>
<organism evidence="3 4">
    <name type="scientific">Nocardia asteroides NBRC 15531</name>
    <dbReference type="NCBI Taxonomy" id="1110697"/>
    <lineage>
        <taxon>Bacteria</taxon>
        <taxon>Bacillati</taxon>
        <taxon>Actinomycetota</taxon>
        <taxon>Actinomycetes</taxon>
        <taxon>Mycobacteriales</taxon>
        <taxon>Nocardiaceae</taxon>
        <taxon>Nocardia</taxon>
    </lineage>
</organism>
<dbReference type="eggNOG" id="COG2141">
    <property type="taxonomic scope" value="Bacteria"/>
</dbReference>
<dbReference type="GO" id="GO:0016705">
    <property type="term" value="F:oxidoreductase activity, acting on paired donors, with incorporation or reduction of molecular oxygen"/>
    <property type="evidence" value="ECO:0007669"/>
    <property type="project" value="InterPro"/>
</dbReference>
<dbReference type="InterPro" id="IPR050564">
    <property type="entry name" value="F420-G6PD/mer"/>
</dbReference>
<reference evidence="3 4" key="1">
    <citation type="journal article" date="2014" name="BMC Genomics">
        <title>Genome based analysis of type-I polyketide synthase and nonribosomal peptide synthetase gene clusters in seven strains of five representative Nocardia species.</title>
        <authorList>
            <person name="Komaki H."/>
            <person name="Ichikawa N."/>
            <person name="Hosoyama A."/>
            <person name="Takahashi-Nakaguchi A."/>
            <person name="Matsuzawa T."/>
            <person name="Suzuki K."/>
            <person name="Fujita N."/>
            <person name="Gonoi T."/>
        </authorList>
    </citation>
    <scope>NUCLEOTIDE SEQUENCE [LARGE SCALE GENOMIC DNA]</scope>
    <source>
        <strain evidence="3 4">NBRC 15531</strain>
    </source>
</reference>
<dbReference type="OrthoDB" id="180193at2"/>
<name>U5EB57_NOCAS</name>
<dbReference type="SUPFAM" id="SSF51679">
    <property type="entry name" value="Bacterial luciferase-like"/>
    <property type="match status" value="1"/>
</dbReference>
<dbReference type="PANTHER" id="PTHR43244:SF1">
    <property type="entry name" value="5,10-METHYLENETETRAHYDROMETHANOPTERIN REDUCTASE"/>
    <property type="match status" value="1"/>
</dbReference>
<dbReference type="Gene3D" id="3.20.20.30">
    <property type="entry name" value="Luciferase-like domain"/>
    <property type="match status" value="1"/>
</dbReference>
<dbReference type="STRING" id="1824.SAMN05444423_104426"/>
<dbReference type="PANTHER" id="PTHR43244">
    <property type="match status" value="1"/>
</dbReference>
<dbReference type="InterPro" id="IPR036661">
    <property type="entry name" value="Luciferase-like_sf"/>
</dbReference>
<dbReference type="Proteomes" id="UP000017048">
    <property type="component" value="Unassembled WGS sequence"/>
</dbReference>
<comment type="caution">
    <text evidence="3">The sequence shown here is derived from an EMBL/GenBank/DDBJ whole genome shotgun (WGS) entry which is preliminary data.</text>
</comment>
<dbReference type="CDD" id="cd01097">
    <property type="entry name" value="Tetrahydromethanopterin_reductase"/>
    <property type="match status" value="1"/>
</dbReference>
<evidence type="ECO:0000313" key="4">
    <source>
        <dbReference type="Proteomes" id="UP000017048"/>
    </source>
</evidence>
<dbReference type="InterPro" id="IPR019945">
    <property type="entry name" value="F420_G6P_DH-rel"/>
</dbReference>
<evidence type="ECO:0000259" key="2">
    <source>
        <dbReference type="Pfam" id="PF00296"/>
    </source>
</evidence>
<evidence type="ECO:0000256" key="1">
    <source>
        <dbReference type="ARBA" id="ARBA00023002"/>
    </source>
</evidence>
<accession>U5EB57</accession>
<dbReference type="NCBIfam" id="TIGR03557">
    <property type="entry name" value="F420_G6P_family"/>
    <property type="match status" value="1"/>
</dbReference>
<keyword evidence="4" id="KW-1185">Reference proteome</keyword>
<dbReference type="GeneID" id="91516060"/>
<dbReference type="RefSeq" id="WP_019045947.1">
    <property type="nucleotide sequence ID" value="NZ_BAFO02000034.1"/>
</dbReference>
<sequence length="318" mass="34585">MQIGYKLAAEAFGPTELVRQAERAEQAGFDFVEMSDHFHPWLDNQGHSPFAWTVLGTIAARTDRIGLATGVTCPILRYHPAIVAQAAATTALVSDGRFTLGIGSGERLNEHIVGREFPPVRVRQRMLREALEIIRLLWQGGYQSYDGHYLSLSDARIFDLPDTPPEIAIAAGGPQAARLAAELGDGLFSTEPDPELVENYRQAGGSGPRYAELGVAFAETERDGAAAALSTNRWSVGGWKVLSELPNPANFAAATTTVREDDMLDAFVCGNDPKRYVEAVREYTDAGFDRVVLMNAGPDPDAFLDFYASELDPLLRAA</sequence>
<dbReference type="AlphaFoldDB" id="U5EB57"/>
<evidence type="ECO:0000313" key="3">
    <source>
        <dbReference type="EMBL" id="GAD87352.1"/>
    </source>
</evidence>
<feature type="domain" description="Luciferase-like" evidence="2">
    <location>
        <begin position="8"/>
        <end position="290"/>
    </location>
</feature>
<protein>
    <submittedName>
        <fullName evidence="3">F420-dependent oxidoreductase</fullName>
    </submittedName>
</protein>
<dbReference type="Pfam" id="PF00296">
    <property type="entry name" value="Bac_luciferase"/>
    <property type="match status" value="1"/>
</dbReference>
<proteinExistence type="predicted"/>
<gene>
    <name evidence="3" type="ORF">NCAST_34_04810</name>
</gene>